<sequence>MAWLGIPNQIKTDNGPNFISKSVQAFALKWGITLTHSIPYNSTGQAIVERANQTLKSKLEVLAKTEGFANAIPPGDQPRLLATALLALNQFSRGEEPNSPTQKHWATQALEEGPLVVIKTELGEWEQGWTLVLTGRGYAPFKWSLLRFEDQQIIATQITPGAPSFSASLCQLVPRDRCWEYLGFYMCPSSNPGKGYCNSPNQYYCGYWGCETIAPAWIPGSGRDKYLKVQWGPYGCTPPQGFKGRGNCQYLFLNVTKPLEDSWLLGRVWGIRYTEPGTDKGGLILIKKEVAPNDPLPVGPNQALTNNQKTSTKNHITVPVATRTVPVATRTAPVATPTHATKIPYRNPLWKIMQASYQVLNKTNPNLTEHCWLCYGIEPPFYEAVGVNDTPIRVNASNPTQCRWDTEKQGITLARVVGGGVCVGKVPKHKEQLCVNKIRDKTPAKWLIPANNTKWVCSTMGVTPCLLLEKFDGSSEYCVQVTIVPKIFYHSEDSVYDSHITPEHHLSKREPLTALTIATLMIIGGAGIGTGVASLVQQSKELGALRMAVDEDLARIEQSISALEQSLRSLSEVVLQNRRGLDPMLLQQGGLCAALREECCVYADHTGIVRDTMAQQNWFTSLFNRSPWLTTLISALIGPIAMIMIALIFGPCILNKLVSFVKSRLEKVNIMVWRLEDVALYGKIGPLSR</sequence>
<feature type="transmembrane region" description="Helical" evidence="1">
    <location>
        <begin position="628"/>
        <end position="654"/>
    </location>
</feature>
<dbReference type="InterPro" id="IPR036862">
    <property type="entry name" value="Integrase_C_dom_sf_retrovir"/>
</dbReference>
<dbReference type="SUPFAM" id="SSF49830">
    <property type="entry name" value="ENV polyprotein, receptor-binding domain"/>
    <property type="match status" value="1"/>
</dbReference>
<dbReference type="Gene3D" id="3.90.310.10">
    <property type="entry name" value="ENV polyprotein, receptor-binding domain"/>
    <property type="match status" value="1"/>
</dbReference>
<keyword evidence="1" id="KW-0812">Transmembrane</keyword>
<dbReference type="Pfam" id="PF00429">
    <property type="entry name" value="TLV_coat"/>
    <property type="match status" value="1"/>
</dbReference>
<dbReference type="InterPro" id="IPR001584">
    <property type="entry name" value="Integrase_cat-core"/>
</dbReference>
<dbReference type="InterPro" id="IPR008981">
    <property type="entry name" value="FMuLV_rcpt-bd"/>
</dbReference>
<dbReference type="InParanoid" id="A0A663EJ32"/>
<dbReference type="CDD" id="cd09851">
    <property type="entry name" value="HTLV-1-like_HR1-HR2"/>
    <property type="match status" value="1"/>
</dbReference>
<reference evidence="3" key="3">
    <citation type="submission" date="2025-09" db="UniProtKB">
        <authorList>
            <consortium name="Ensembl"/>
        </authorList>
    </citation>
    <scope>IDENTIFICATION</scope>
</reference>
<feature type="transmembrane region" description="Helical" evidence="1">
    <location>
        <begin position="512"/>
        <end position="536"/>
    </location>
</feature>
<organism evidence="3 4">
    <name type="scientific">Aquila chrysaetos chrysaetos</name>
    <dbReference type="NCBI Taxonomy" id="223781"/>
    <lineage>
        <taxon>Eukaryota</taxon>
        <taxon>Metazoa</taxon>
        <taxon>Chordata</taxon>
        <taxon>Craniata</taxon>
        <taxon>Vertebrata</taxon>
        <taxon>Euteleostomi</taxon>
        <taxon>Archelosauria</taxon>
        <taxon>Archosauria</taxon>
        <taxon>Dinosauria</taxon>
        <taxon>Saurischia</taxon>
        <taxon>Theropoda</taxon>
        <taxon>Coelurosauria</taxon>
        <taxon>Aves</taxon>
        <taxon>Neognathae</taxon>
        <taxon>Neoaves</taxon>
        <taxon>Telluraves</taxon>
        <taxon>Accipitrimorphae</taxon>
        <taxon>Accipitriformes</taxon>
        <taxon>Accipitridae</taxon>
        <taxon>Accipitrinae</taxon>
        <taxon>Aquila</taxon>
    </lineage>
</organism>
<name>A0A663EJ32_AQUCH</name>
<dbReference type="Proteomes" id="UP000472275">
    <property type="component" value="Chromosome 1"/>
</dbReference>
<dbReference type="PANTHER" id="PTHR10424:SF82">
    <property type="entry name" value="ENVELOPE GLYCOPROTEIN-RELATED"/>
    <property type="match status" value="1"/>
</dbReference>
<dbReference type="PROSITE" id="PS50994">
    <property type="entry name" value="INTEGRASE"/>
    <property type="match status" value="1"/>
</dbReference>
<keyword evidence="1" id="KW-0472">Membrane</keyword>
<dbReference type="GO" id="GO:0003676">
    <property type="term" value="F:nucleic acid binding"/>
    <property type="evidence" value="ECO:0007669"/>
    <property type="project" value="InterPro"/>
</dbReference>
<evidence type="ECO:0000259" key="2">
    <source>
        <dbReference type="PROSITE" id="PS50994"/>
    </source>
</evidence>
<dbReference type="Gene3D" id="1.10.287.210">
    <property type="match status" value="1"/>
</dbReference>
<dbReference type="SUPFAM" id="SSF53098">
    <property type="entry name" value="Ribonuclease H-like"/>
    <property type="match status" value="1"/>
</dbReference>
<protein>
    <recommendedName>
        <fullName evidence="2">Integrase catalytic domain-containing protein</fullName>
    </recommendedName>
</protein>
<evidence type="ECO:0000313" key="3">
    <source>
        <dbReference type="Ensembl" id="ENSACCP00020012317.1"/>
    </source>
</evidence>
<dbReference type="InterPro" id="IPR018154">
    <property type="entry name" value="TLV/ENV_coat_polyprotein"/>
</dbReference>
<evidence type="ECO:0000256" key="1">
    <source>
        <dbReference type="SAM" id="Phobius"/>
    </source>
</evidence>
<reference evidence="3" key="2">
    <citation type="submission" date="2025-08" db="UniProtKB">
        <authorList>
            <consortium name="Ensembl"/>
        </authorList>
    </citation>
    <scope>IDENTIFICATION</scope>
</reference>
<dbReference type="Ensembl" id="ENSACCT00020012872.1">
    <property type="protein sequence ID" value="ENSACCP00020012317.1"/>
    <property type="gene ID" value="ENSACCG00020008455.1"/>
</dbReference>
<dbReference type="AlphaFoldDB" id="A0A663EJ32"/>
<dbReference type="InterPro" id="IPR012337">
    <property type="entry name" value="RNaseH-like_sf"/>
</dbReference>
<dbReference type="InterPro" id="IPR036397">
    <property type="entry name" value="RNaseH_sf"/>
</dbReference>
<accession>A0A663EJ32</accession>
<dbReference type="PANTHER" id="PTHR10424">
    <property type="entry name" value="VIRAL ENVELOPE PROTEIN"/>
    <property type="match status" value="1"/>
</dbReference>
<dbReference type="SUPFAM" id="SSF58069">
    <property type="entry name" value="Virus ectodomain"/>
    <property type="match status" value="1"/>
</dbReference>
<dbReference type="Gene3D" id="3.30.420.10">
    <property type="entry name" value="Ribonuclease H-like superfamily/Ribonuclease H"/>
    <property type="match status" value="1"/>
</dbReference>
<proteinExistence type="predicted"/>
<dbReference type="GeneTree" id="ENSGT00690000102286"/>
<feature type="domain" description="Integrase catalytic" evidence="2">
    <location>
        <begin position="1"/>
        <end position="108"/>
    </location>
</feature>
<reference evidence="3" key="1">
    <citation type="submission" date="2021-03" db="EMBL/GenBank/DDBJ databases">
        <authorList>
            <consortium name="Wellcome Sanger Institute Data Sharing"/>
        </authorList>
    </citation>
    <scope>NUCLEOTIDE SEQUENCE [LARGE SCALE GENOMIC DNA]</scope>
</reference>
<dbReference type="GO" id="GO:0015074">
    <property type="term" value="P:DNA integration"/>
    <property type="evidence" value="ECO:0007669"/>
    <property type="project" value="InterPro"/>
</dbReference>
<keyword evidence="1" id="KW-1133">Transmembrane helix</keyword>
<keyword evidence="4" id="KW-1185">Reference proteome</keyword>
<dbReference type="Gene3D" id="2.30.30.10">
    <property type="entry name" value="Integrase, C-terminal domain superfamily, retroviral"/>
    <property type="match status" value="1"/>
</dbReference>
<evidence type="ECO:0000313" key="4">
    <source>
        <dbReference type="Proteomes" id="UP000472275"/>
    </source>
</evidence>